<dbReference type="EMBL" id="SEOQ01000744">
    <property type="protein sequence ID" value="TFY57523.1"/>
    <property type="molecule type" value="Genomic_DNA"/>
</dbReference>
<evidence type="ECO:0000256" key="7">
    <source>
        <dbReference type="PIRNR" id="PIRNR002744"/>
    </source>
</evidence>
<feature type="transmembrane region" description="Helical" evidence="8">
    <location>
        <begin position="267"/>
        <end position="291"/>
    </location>
</feature>
<organism evidence="9 10">
    <name type="scientific">Dentipellis fragilis</name>
    <dbReference type="NCBI Taxonomy" id="205917"/>
    <lineage>
        <taxon>Eukaryota</taxon>
        <taxon>Fungi</taxon>
        <taxon>Dikarya</taxon>
        <taxon>Basidiomycota</taxon>
        <taxon>Agaricomycotina</taxon>
        <taxon>Agaricomycetes</taxon>
        <taxon>Russulales</taxon>
        <taxon>Hericiaceae</taxon>
        <taxon>Dentipellis</taxon>
    </lineage>
</organism>
<dbReference type="GO" id="GO:0005886">
    <property type="term" value="C:plasma membrane"/>
    <property type="evidence" value="ECO:0007669"/>
    <property type="project" value="TreeGrafter"/>
</dbReference>
<name>A0A4Y9Y6X3_9AGAM</name>
<feature type="transmembrane region" description="Helical" evidence="8">
    <location>
        <begin position="66"/>
        <end position="91"/>
    </location>
</feature>
<proteinExistence type="inferred from homology"/>
<dbReference type="PANTHER" id="PTHR31806">
    <property type="entry name" value="PURINE-CYTOSINE PERMEASE FCY2-RELATED"/>
    <property type="match status" value="1"/>
</dbReference>
<comment type="similarity">
    <text evidence="2 7">Belongs to the purine-cytosine permease (2.A.39) family.</text>
</comment>
<feature type="transmembrane region" description="Helical" evidence="8">
    <location>
        <begin position="139"/>
        <end position="164"/>
    </location>
</feature>
<feature type="transmembrane region" description="Helical" evidence="8">
    <location>
        <begin position="391"/>
        <end position="412"/>
    </location>
</feature>
<feature type="transmembrane region" description="Helical" evidence="8">
    <location>
        <begin position="176"/>
        <end position="195"/>
    </location>
</feature>
<comment type="subcellular location">
    <subcellularLocation>
        <location evidence="1">Membrane</location>
        <topology evidence="1">Multi-pass membrane protein</topology>
    </subcellularLocation>
</comment>
<evidence type="ECO:0000256" key="1">
    <source>
        <dbReference type="ARBA" id="ARBA00004141"/>
    </source>
</evidence>
<evidence type="ECO:0000256" key="6">
    <source>
        <dbReference type="ARBA" id="ARBA00023136"/>
    </source>
</evidence>
<dbReference type="Gene3D" id="1.10.4160.10">
    <property type="entry name" value="Hydantoin permease"/>
    <property type="match status" value="1"/>
</dbReference>
<keyword evidence="6 7" id="KW-0472">Membrane</keyword>
<keyword evidence="4 8" id="KW-0812">Transmembrane</keyword>
<comment type="caution">
    <text evidence="9">The sequence shown here is derived from an EMBL/GenBank/DDBJ whole genome shotgun (WGS) entry which is preliminary data.</text>
</comment>
<dbReference type="Pfam" id="PF02133">
    <property type="entry name" value="Transp_cyt_pur"/>
    <property type="match status" value="1"/>
</dbReference>
<feature type="transmembrane region" description="Helical" evidence="8">
    <location>
        <begin position="432"/>
        <end position="450"/>
    </location>
</feature>
<dbReference type="GO" id="GO:0022857">
    <property type="term" value="F:transmembrane transporter activity"/>
    <property type="evidence" value="ECO:0007669"/>
    <property type="project" value="InterPro"/>
</dbReference>
<dbReference type="PIRSF" id="PIRSF002744">
    <property type="entry name" value="Pur-cyt_permease"/>
    <property type="match status" value="1"/>
</dbReference>
<dbReference type="STRING" id="205917.A0A4Y9Y6X3"/>
<evidence type="ECO:0000256" key="5">
    <source>
        <dbReference type="ARBA" id="ARBA00022989"/>
    </source>
</evidence>
<evidence type="ECO:0000256" key="2">
    <source>
        <dbReference type="ARBA" id="ARBA00008974"/>
    </source>
</evidence>
<evidence type="ECO:0000256" key="8">
    <source>
        <dbReference type="SAM" id="Phobius"/>
    </source>
</evidence>
<dbReference type="PANTHER" id="PTHR31806:SF5">
    <property type="entry name" value="PURINE-CYTOSINE PERMEASE FCY21"/>
    <property type="match status" value="1"/>
</dbReference>
<keyword evidence="5 8" id="KW-1133">Transmembrane helix</keyword>
<keyword evidence="3 7" id="KW-0813">Transport</keyword>
<protein>
    <recommendedName>
        <fullName evidence="11">Purine-cytosine permease</fullName>
    </recommendedName>
</protein>
<evidence type="ECO:0000256" key="3">
    <source>
        <dbReference type="ARBA" id="ARBA00022448"/>
    </source>
</evidence>
<feature type="transmembrane region" description="Helical" evidence="8">
    <location>
        <begin position="97"/>
        <end position="118"/>
    </location>
</feature>
<keyword evidence="10" id="KW-1185">Reference proteome</keyword>
<evidence type="ECO:0000313" key="9">
    <source>
        <dbReference type="EMBL" id="TFY57523.1"/>
    </source>
</evidence>
<dbReference type="InterPro" id="IPR026030">
    <property type="entry name" value="Pur-cyt_permease_Fcy2/21/22"/>
</dbReference>
<accession>A0A4Y9Y6X3</accession>
<dbReference type="InterPro" id="IPR001248">
    <property type="entry name" value="Pur-cyt_permease"/>
</dbReference>
<evidence type="ECO:0000313" key="10">
    <source>
        <dbReference type="Proteomes" id="UP000298327"/>
    </source>
</evidence>
<sequence length="480" mass="52076">MTSILKEESLEVLEADDSLEKEEIGSTGATKFRRLTTFLSKYGIETHGIDPVPREERTDKRLYQMFLVWFSANLNISAFSTGTVGPVFFGLGLRDSLLIIFAVDLVLCAVPAYFAVFGPKLGMRAMVQARFSWGFYGSMIPSILNVLTLQAFLILNCIIGGQMIASVSDKLDDTTGIVITAVISLAVTFCGYRVLHWYESFAWFPNLVAFLVMLGVGAKHIENIPTPPPEASAVISYASVVVSSQISWCTMTPDYGVYHADAPSWRIFIYVYLGFFCSSLPGHILGAAFAASAPAVPSWQSGLGDGTNVGRLLEAVLAMSGGFGKFLTVVVALTFPSAVAPTMYSFGTSFMAVTPLFANIPRYVYAVVSTAIMIPVAIVGATRFYNILVDILSITGYWTSSFAAIVLAEHFVIRGNRFSTYNIEDWNQPTKLPLGVAAVLAFICSIGIIVPSMSQDWYTGSIASSGTGDIDSWRGIWSEA</sequence>
<gene>
    <name evidence="9" type="ORF">EVG20_g8512</name>
</gene>
<reference evidence="9 10" key="1">
    <citation type="submission" date="2019-02" db="EMBL/GenBank/DDBJ databases">
        <title>Genome sequencing of the rare red list fungi Dentipellis fragilis.</title>
        <authorList>
            <person name="Buettner E."/>
            <person name="Kellner H."/>
        </authorList>
    </citation>
    <scope>NUCLEOTIDE SEQUENCE [LARGE SCALE GENOMIC DNA]</scope>
    <source>
        <strain evidence="9 10">DSM 105465</strain>
    </source>
</reference>
<evidence type="ECO:0000256" key="4">
    <source>
        <dbReference type="ARBA" id="ARBA00022692"/>
    </source>
</evidence>
<dbReference type="OrthoDB" id="2116389at2759"/>
<feature type="transmembrane region" description="Helical" evidence="8">
    <location>
        <begin position="363"/>
        <end position="385"/>
    </location>
</feature>
<evidence type="ECO:0008006" key="11">
    <source>
        <dbReference type="Google" id="ProtNLM"/>
    </source>
</evidence>
<dbReference type="Proteomes" id="UP000298327">
    <property type="component" value="Unassembled WGS sequence"/>
</dbReference>
<dbReference type="AlphaFoldDB" id="A0A4Y9Y6X3"/>